<evidence type="ECO:0000256" key="1">
    <source>
        <dbReference type="SAM" id="MobiDB-lite"/>
    </source>
</evidence>
<keyword evidence="3" id="KW-1185">Reference proteome</keyword>
<evidence type="ECO:0000313" key="2">
    <source>
        <dbReference type="EMBL" id="POY72053.1"/>
    </source>
</evidence>
<evidence type="ECO:0000313" key="3">
    <source>
        <dbReference type="Proteomes" id="UP000237144"/>
    </source>
</evidence>
<dbReference type="EMBL" id="PJQD01000060">
    <property type="protein sequence ID" value="POY72053.1"/>
    <property type="molecule type" value="Genomic_DNA"/>
</dbReference>
<reference evidence="2 3" key="1">
    <citation type="journal article" date="2018" name="Front. Microbiol.">
        <title>Prospects for Fungal Bioremediation of Acidic Radioactive Waste Sites: Characterization and Genome Sequence of Rhodotorula taiwanensis MD1149.</title>
        <authorList>
            <person name="Tkavc R."/>
            <person name="Matrosova V.Y."/>
            <person name="Grichenko O.E."/>
            <person name="Gostincar C."/>
            <person name="Volpe R.P."/>
            <person name="Klimenkova P."/>
            <person name="Gaidamakova E.K."/>
            <person name="Zhou C.E."/>
            <person name="Stewart B.J."/>
            <person name="Lyman M.G."/>
            <person name="Malfatti S.A."/>
            <person name="Rubinfeld B."/>
            <person name="Courtot M."/>
            <person name="Singh J."/>
            <person name="Dalgard C.L."/>
            <person name="Hamilton T."/>
            <person name="Frey K.G."/>
            <person name="Gunde-Cimerman N."/>
            <person name="Dugan L."/>
            <person name="Daly M.J."/>
        </authorList>
    </citation>
    <scope>NUCLEOTIDE SEQUENCE [LARGE SCALE GENOMIC DNA]</scope>
    <source>
        <strain evidence="2 3">MD1149</strain>
    </source>
</reference>
<accession>A0A2S5B5J3</accession>
<comment type="caution">
    <text evidence="2">The sequence shown here is derived from an EMBL/GenBank/DDBJ whole genome shotgun (WGS) entry which is preliminary data.</text>
</comment>
<name>A0A2S5B5J3_9BASI</name>
<protein>
    <submittedName>
        <fullName evidence="2">Uncharacterized protein</fullName>
    </submittedName>
</protein>
<gene>
    <name evidence="2" type="ORF">BMF94_4923</name>
</gene>
<feature type="region of interest" description="Disordered" evidence="1">
    <location>
        <begin position="1"/>
        <end position="31"/>
    </location>
</feature>
<sequence length="435" mass="46286">MQHGGATSTGSRWGMGGKTWRAPSEAERAREAQERLVRESQRRTIQEIQHAERNIRKERDLATKASRVNRQAIGLEHGMYGAGYLGAGISPRVRSSSFSGIGSSPLTRSYPGSPHIGGYSHGGPALVGALPGAYGSSASLQRERLRSQTRALEAEALRRGRRRGEARIDSVLVQEQRARSLSRDRAALAVASERLLTPRMSPRLSPRLGAYGGAPAASMQSLSHRRSWHGGYPGQVNIGHAPTLLPHGHSHSPQLFPLGTHTAGLPAVGQLAALGSRSRSPSTGRVLVSPRIGHPPSPRVVNYNHNTYNISPHHHGHHEVLAGGLGALDDLHLGAGAVDPVLLDDYAGVPTYPPQDFVVTDAGLVEGRRILRDLGPFEGFSGVEPYSSEDERLNVAIADLTARAQAYGANAVLSVETGEDVGGQIVVRGVAALLS</sequence>
<dbReference type="Proteomes" id="UP000237144">
    <property type="component" value="Unassembled WGS sequence"/>
</dbReference>
<feature type="compositionally biased region" description="Polar residues" evidence="1">
    <location>
        <begin position="1"/>
        <end position="11"/>
    </location>
</feature>
<dbReference type="AlphaFoldDB" id="A0A2S5B5J3"/>
<organism evidence="2 3">
    <name type="scientific">Rhodotorula taiwanensis</name>
    <dbReference type="NCBI Taxonomy" id="741276"/>
    <lineage>
        <taxon>Eukaryota</taxon>
        <taxon>Fungi</taxon>
        <taxon>Dikarya</taxon>
        <taxon>Basidiomycota</taxon>
        <taxon>Pucciniomycotina</taxon>
        <taxon>Microbotryomycetes</taxon>
        <taxon>Sporidiobolales</taxon>
        <taxon>Sporidiobolaceae</taxon>
        <taxon>Rhodotorula</taxon>
    </lineage>
</organism>
<dbReference type="OrthoDB" id="2530250at2759"/>
<proteinExistence type="predicted"/>